<dbReference type="Proteomes" id="UP000295573">
    <property type="component" value="Unassembled WGS sequence"/>
</dbReference>
<comment type="caution">
    <text evidence="7">The sequence shown here is derived from an EMBL/GenBank/DDBJ whole genome shotgun (WGS) entry which is preliminary data.</text>
</comment>
<feature type="domain" description="HTH tetR-type" evidence="6">
    <location>
        <begin position="20"/>
        <end position="80"/>
    </location>
</feature>
<gene>
    <name evidence="7" type="ORF">EV646_11286</name>
</gene>
<dbReference type="InterPro" id="IPR009057">
    <property type="entry name" value="Homeodomain-like_sf"/>
</dbReference>
<proteinExistence type="predicted"/>
<dbReference type="OrthoDB" id="4823039at2"/>
<protein>
    <submittedName>
        <fullName evidence="7">TetR family transcriptional regulator</fullName>
    </submittedName>
</protein>
<dbReference type="PRINTS" id="PR00455">
    <property type="entry name" value="HTHTETR"/>
</dbReference>
<dbReference type="Gene3D" id="1.10.357.10">
    <property type="entry name" value="Tetracycline Repressor, domain 2"/>
    <property type="match status" value="1"/>
</dbReference>
<dbReference type="PANTHER" id="PTHR30055">
    <property type="entry name" value="HTH-TYPE TRANSCRIPTIONAL REGULATOR RUTR"/>
    <property type="match status" value="1"/>
</dbReference>
<evidence type="ECO:0000259" key="6">
    <source>
        <dbReference type="PROSITE" id="PS50977"/>
    </source>
</evidence>
<sequence length="223" mass="24543">MPETVKRSRPPRTRRAERAEQTRRRIIDAATALFTEVGYAGTTIEAIAGRADVAVETVYSRFRNKLGLLDAILGPAIRGSDDGRAFSAQPELAEIRACTDQRQQATLLAHFSRTVLQRSAQAHRILRTAAASDPKAAALEQSDQESRRRGQELYIDLLLANGPLRDGLTKADAADTYAALASPETYAFLTEQRGWTPDRFEAWLADGLTLLLLPLDPSIRTPS</sequence>
<dbReference type="SUPFAM" id="SSF46689">
    <property type="entry name" value="Homeodomain-like"/>
    <property type="match status" value="1"/>
</dbReference>
<dbReference type="AlphaFoldDB" id="A0A4V2S3B9"/>
<dbReference type="InterPro" id="IPR050109">
    <property type="entry name" value="HTH-type_TetR-like_transc_reg"/>
</dbReference>
<name>A0A4V2S3B9_9ACTN</name>
<evidence type="ECO:0000313" key="7">
    <source>
        <dbReference type="EMBL" id="TCO43510.1"/>
    </source>
</evidence>
<dbReference type="GO" id="GO:0000976">
    <property type="term" value="F:transcription cis-regulatory region binding"/>
    <property type="evidence" value="ECO:0007669"/>
    <property type="project" value="TreeGrafter"/>
</dbReference>
<dbReference type="Pfam" id="PF00440">
    <property type="entry name" value="TetR_N"/>
    <property type="match status" value="1"/>
</dbReference>
<dbReference type="PANTHER" id="PTHR30055:SF234">
    <property type="entry name" value="HTH-TYPE TRANSCRIPTIONAL REGULATOR BETI"/>
    <property type="match status" value="1"/>
</dbReference>
<dbReference type="InterPro" id="IPR001647">
    <property type="entry name" value="HTH_TetR"/>
</dbReference>
<dbReference type="PROSITE" id="PS50977">
    <property type="entry name" value="HTH_TETR_2"/>
    <property type="match status" value="1"/>
</dbReference>
<keyword evidence="8" id="KW-1185">Reference proteome</keyword>
<reference evidence="7 8" key="1">
    <citation type="journal article" date="2015" name="Stand. Genomic Sci.">
        <title>Genomic Encyclopedia of Bacterial and Archaeal Type Strains, Phase III: the genomes of soil and plant-associated and newly described type strains.</title>
        <authorList>
            <person name="Whitman W.B."/>
            <person name="Woyke T."/>
            <person name="Klenk H.P."/>
            <person name="Zhou Y."/>
            <person name="Lilburn T.G."/>
            <person name="Beck B.J."/>
            <person name="De Vos P."/>
            <person name="Vandamme P."/>
            <person name="Eisen J.A."/>
            <person name="Garrity G."/>
            <person name="Hugenholtz P."/>
            <person name="Kyrpides N.C."/>
        </authorList>
    </citation>
    <scope>NUCLEOTIDE SEQUENCE [LARGE SCALE GENOMIC DNA]</scope>
    <source>
        <strain evidence="7 8">VKM Ac-2541</strain>
    </source>
</reference>
<accession>A0A4V2S3B9</accession>
<evidence type="ECO:0000313" key="8">
    <source>
        <dbReference type="Proteomes" id="UP000295573"/>
    </source>
</evidence>
<keyword evidence="2 4" id="KW-0238">DNA-binding</keyword>
<dbReference type="RefSeq" id="WP_132154754.1">
    <property type="nucleotide sequence ID" value="NZ_SLWR01000012.1"/>
</dbReference>
<evidence type="ECO:0000256" key="4">
    <source>
        <dbReference type="PROSITE-ProRule" id="PRU00335"/>
    </source>
</evidence>
<feature type="region of interest" description="Disordered" evidence="5">
    <location>
        <begin position="1"/>
        <end position="21"/>
    </location>
</feature>
<evidence type="ECO:0000256" key="3">
    <source>
        <dbReference type="ARBA" id="ARBA00023163"/>
    </source>
</evidence>
<feature type="DNA-binding region" description="H-T-H motif" evidence="4">
    <location>
        <begin position="43"/>
        <end position="62"/>
    </location>
</feature>
<evidence type="ECO:0000256" key="5">
    <source>
        <dbReference type="SAM" id="MobiDB-lite"/>
    </source>
</evidence>
<evidence type="ECO:0000256" key="2">
    <source>
        <dbReference type="ARBA" id="ARBA00023125"/>
    </source>
</evidence>
<dbReference type="EMBL" id="SLWR01000012">
    <property type="protein sequence ID" value="TCO43510.1"/>
    <property type="molecule type" value="Genomic_DNA"/>
</dbReference>
<keyword evidence="1" id="KW-0805">Transcription regulation</keyword>
<evidence type="ECO:0000256" key="1">
    <source>
        <dbReference type="ARBA" id="ARBA00023015"/>
    </source>
</evidence>
<organism evidence="7 8">
    <name type="scientific">Kribbella antiqua</name>
    <dbReference type="NCBI Taxonomy" id="2512217"/>
    <lineage>
        <taxon>Bacteria</taxon>
        <taxon>Bacillati</taxon>
        <taxon>Actinomycetota</taxon>
        <taxon>Actinomycetes</taxon>
        <taxon>Propionibacteriales</taxon>
        <taxon>Kribbellaceae</taxon>
        <taxon>Kribbella</taxon>
    </lineage>
</organism>
<keyword evidence="3" id="KW-0804">Transcription</keyword>
<dbReference type="GO" id="GO:0003700">
    <property type="term" value="F:DNA-binding transcription factor activity"/>
    <property type="evidence" value="ECO:0007669"/>
    <property type="project" value="TreeGrafter"/>
</dbReference>